<dbReference type="InterPro" id="IPR000182">
    <property type="entry name" value="GNAT_dom"/>
</dbReference>
<dbReference type="PANTHER" id="PTHR43328:SF1">
    <property type="entry name" value="N-ACETYLTRANSFERASE DOMAIN-CONTAINING PROTEIN"/>
    <property type="match status" value="1"/>
</dbReference>
<feature type="domain" description="N-acetyltransferase" evidence="1">
    <location>
        <begin position="2"/>
        <end position="147"/>
    </location>
</feature>
<dbReference type="EMBL" id="JAEKJZ010000001">
    <property type="protein sequence ID" value="MBN9668703.1"/>
    <property type="molecule type" value="Genomic_DNA"/>
</dbReference>
<accession>A0A939E9B6</accession>
<dbReference type="GO" id="GO:0016747">
    <property type="term" value="F:acyltransferase activity, transferring groups other than amino-acyl groups"/>
    <property type="evidence" value="ECO:0007669"/>
    <property type="project" value="InterPro"/>
</dbReference>
<comment type="caution">
    <text evidence="2">The sequence shown here is derived from an EMBL/GenBank/DDBJ whole genome shotgun (WGS) entry which is preliminary data.</text>
</comment>
<proteinExistence type="predicted"/>
<organism evidence="2 3">
    <name type="scientific">Roseibium aggregatum</name>
    <dbReference type="NCBI Taxonomy" id="187304"/>
    <lineage>
        <taxon>Bacteria</taxon>
        <taxon>Pseudomonadati</taxon>
        <taxon>Pseudomonadota</taxon>
        <taxon>Alphaproteobacteria</taxon>
        <taxon>Hyphomicrobiales</taxon>
        <taxon>Stappiaceae</taxon>
        <taxon>Roseibium</taxon>
    </lineage>
</organism>
<dbReference type="AlphaFoldDB" id="A0A939E9B6"/>
<sequence>MPEITRLIGDFAVSRMLSVVPHPYSVEDAETWFLQTEGQTGNGERVFAIELDSRAAGAVSVGKPAEAPEFGYWLGRSYWGRGFMTEAGRAALAWLFETTDTQTVMSGALDENTASLNVLSKLGFTGAHTYSLSVKSRGETLPGMRVQLSRERFETLKGGAS</sequence>
<evidence type="ECO:0000259" key="1">
    <source>
        <dbReference type="PROSITE" id="PS51186"/>
    </source>
</evidence>
<dbReference type="PROSITE" id="PS51186">
    <property type="entry name" value="GNAT"/>
    <property type="match status" value="1"/>
</dbReference>
<gene>
    <name evidence="2" type="ORF">JF539_00040</name>
</gene>
<evidence type="ECO:0000313" key="2">
    <source>
        <dbReference type="EMBL" id="MBN9668703.1"/>
    </source>
</evidence>
<reference evidence="2" key="1">
    <citation type="submission" date="2020-12" db="EMBL/GenBank/DDBJ databases">
        <title>Oil enriched cultivation method for isolating marine PHA-producing bacteria.</title>
        <authorList>
            <person name="Zheng W."/>
            <person name="Yu S."/>
            <person name="Huang Y."/>
        </authorList>
    </citation>
    <scope>NUCLEOTIDE SEQUENCE</scope>
    <source>
        <strain evidence="2">SY-2-12</strain>
    </source>
</reference>
<dbReference type="SUPFAM" id="SSF55729">
    <property type="entry name" value="Acyl-CoA N-acyltransferases (Nat)"/>
    <property type="match status" value="1"/>
</dbReference>
<dbReference type="Proteomes" id="UP000664096">
    <property type="component" value="Unassembled WGS sequence"/>
</dbReference>
<evidence type="ECO:0000313" key="3">
    <source>
        <dbReference type="Proteomes" id="UP000664096"/>
    </source>
</evidence>
<dbReference type="Gene3D" id="3.40.630.30">
    <property type="match status" value="1"/>
</dbReference>
<dbReference type="InterPro" id="IPR016181">
    <property type="entry name" value="Acyl_CoA_acyltransferase"/>
</dbReference>
<name>A0A939E9B6_9HYPH</name>
<dbReference type="PANTHER" id="PTHR43328">
    <property type="entry name" value="ACETYLTRANSFERASE-RELATED"/>
    <property type="match status" value="1"/>
</dbReference>
<protein>
    <submittedName>
        <fullName evidence="2">GNAT family N-acetyltransferase</fullName>
    </submittedName>
</protein>
<dbReference type="Pfam" id="PF13302">
    <property type="entry name" value="Acetyltransf_3"/>
    <property type="match status" value="1"/>
</dbReference>